<dbReference type="Pfam" id="PF03372">
    <property type="entry name" value="Exo_endo_phos"/>
    <property type="match status" value="1"/>
</dbReference>
<dbReference type="OrthoDB" id="5500612at2"/>
<keyword evidence="2" id="KW-0540">Nuclease</keyword>
<dbReference type="Gene3D" id="3.60.10.10">
    <property type="entry name" value="Endonuclease/exonuclease/phosphatase"/>
    <property type="match status" value="1"/>
</dbReference>
<evidence type="ECO:0000313" key="6">
    <source>
        <dbReference type="Proteomes" id="UP000295367"/>
    </source>
</evidence>
<keyword evidence="3" id="KW-0378">Hydrolase</keyword>
<dbReference type="InterPro" id="IPR016202">
    <property type="entry name" value="DNase_I"/>
</dbReference>
<accession>A0A4R3YF67</accession>
<dbReference type="GO" id="GO:0006308">
    <property type="term" value="P:DNA catabolic process"/>
    <property type="evidence" value="ECO:0007669"/>
    <property type="project" value="InterPro"/>
</dbReference>
<evidence type="ECO:0000256" key="1">
    <source>
        <dbReference type="ARBA" id="ARBA00007359"/>
    </source>
</evidence>
<comment type="similarity">
    <text evidence="1">Belongs to the DNase I family.</text>
</comment>
<dbReference type="PANTHER" id="PTHR11371:SF31">
    <property type="entry name" value="EXTRACELLULAR NUCLEASE"/>
    <property type="match status" value="1"/>
</dbReference>
<dbReference type="InterPro" id="IPR005135">
    <property type="entry name" value="Endo/exonuclease/phosphatase"/>
</dbReference>
<dbReference type="CDD" id="cd10283">
    <property type="entry name" value="MnuA_DNase1-like"/>
    <property type="match status" value="1"/>
</dbReference>
<organism evidence="5 6">
    <name type="scientific">Sulfurirhabdus autotrophica</name>
    <dbReference type="NCBI Taxonomy" id="1706046"/>
    <lineage>
        <taxon>Bacteria</taxon>
        <taxon>Pseudomonadati</taxon>
        <taxon>Pseudomonadota</taxon>
        <taxon>Betaproteobacteria</taxon>
        <taxon>Nitrosomonadales</taxon>
        <taxon>Sulfuricellaceae</taxon>
        <taxon>Sulfurirhabdus</taxon>
    </lineage>
</organism>
<dbReference type="PANTHER" id="PTHR11371">
    <property type="entry name" value="DEOXYRIBONUCLEASE"/>
    <property type="match status" value="1"/>
</dbReference>
<comment type="caution">
    <text evidence="5">The sequence shown here is derived from an EMBL/GenBank/DDBJ whole genome shotgun (WGS) entry which is preliminary data.</text>
</comment>
<evidence type="ECO:0000256" key="2">
    <source>
        <dbReference type="ARBA" id="ARBA00022722"/>
    </source>
</evidence>
<feature type="domain" description="Endonuclease/exonuclease/phosphatase" evidence="4">
    <location>
        <begin position="38"/>
        <end position="222"/>
    </location>
</feature>
<sequence length="336" mass="37730">MDYKNYPRLVVEDIVRLRRRIAASQLPDKLLDHNLIIGTWNIRAFGKIHEQWEENPGSPKRNLRAMACIAEIVRRFDVIAIQEVKWDTSAIHMLLTDFLGSDWGMVVSDVSAGPKGNGERLAYLYDKRRVQPSGLSGEIVLPPTDKGDPVLQFDRTPYIVGFKSAGESFTLLTAHIKYGDVPADRLGELKSLAEYIAKEIRDRSHLAGEENNTIILGDFNIDERGNNPLFQAFVSTGLVVPTALLNLQTTYNSKPKYYDQIAWFMGELDLLTSHRAGVINFGGAIFQELSLAQMSYRVSDHFPLWVEFITNRSVEAMSCTLGVNPDSPDPFSVVPD</sequence>
<keyword evidence="6" id="KW-1185">Reference proteome</keyword>
<dbReference type="GO" id="GO:0004536">
    <property type="term" value="F:DNA nuclease activity"/>
    <property type="evidence" value="ECO:0007669"/>
    <property type="project" value="InterPro"/>
</dbReference>
<keyword evidence="5" id="KW-0255">Endonuclease</keyword>
<dbReference type="Proteomes" id="UP000295367">
    <property type="component" value="Unassembled WGS sequence"/>
</dbReference>
<dbReference type="GO" id="GO:0004527">
    <property type="term" value="F:exonuclease activity"/>
    <property type="evidence" value="ECO:0007669"/>
    <property type="project" value="UniProtKB-KW"/>
</dbReference>
<dbReference type="AlphaFoldDB" id="A0A4R3YF67"/>
<dbReference type="EMBL" id="SMCO01000001">
    <property type="protein sequence ID" value="TCV90611.1"/>
    <property type="molecule type" value="Genomic_DNA"/>
</dbReference>
<dbReference type="SUPFAM" id="SSF56219">
    <property type="entry name" value="DNase I-like"/>
    <property type="match status" value="1"/>
</dbReference>
<gene>
    <name evidence="5" type="ORF">EDC63_101585</name>
</gene>
<dbReference type="SMART" id="SM00476">
    <property type="entry name" value="DNaseIc"/>
    <property type="match status" value="1"/>
</dbReference>
<evidence type="ECO:0000259" key="4">
    <source>
        <dbReference type="Pfam" id="PF03372"/>
    </source>
</evidence>
<evidence type="ECO:0000313" key="5">
    <source>
        <dbReference type="EMBL" id="TCV90611.1"/>
    </source>
</evidence>
<keyword evidence="5" id="KW-0269">Exonuclease</keyword>
<evidence type="ECO:0000256" key="3">
    <source>
        <dbReference type="ARBA" id="ARBA00022801"/>
    </source>
</evidence>
<dbReference type="GO" id="GO:0004519">
    <property type="term" value="F:endonuclease activity"/>
    <property type="evidence" value="ECO:0007669"/>
    <property type="project" value="UniProtKB-KW"/>
</dbReference>
<name>A0A4R3YF67_9PROT</name>
<proteinExistence type="inferred from homology"/>
<dbReference type="RefSeq" id="WP_124947475.1">
    <property type="nucleotide sequence ID" value="NZ_BHVT01000073.1"/>
</dbReference>
<reference evidence="5 6" key="1">
    <citation type="submission" date="2019-03" db="EMBL/GenBank/DDBJ databases">
        <title>Genomic Encyclopedia of Type Strains, Phase IV (KMG-IV): sequencing the most valuable type-strain genomes for metagenomic binning, comparative biology and taxonomic classification.</title>
        <authorList>
            <person name="Goeker M."/>
        </authorList>
    </citation>
    <scope>NUCLEOTIDE SEQUENCE [LARGE SCALE GENOMIC DNA]</scope>
    <source>
        <strain evidence="5 6">DSM 100309</strain>
    </source>
</reference>
<protein>
    <submittedName>
        <fullName evidence="5">Endonuclease/exonuclease/phosphatase family protein</fullName>
    </submittedName>
</protein>
<dbReference type="InterPro" id="IPR036691">
    <property type="entry name" value="Endo/exonu/phosph_ase_sf"/>
</dbReference>